<dbReference type="AlphaFoldDB" id="B4J6T8"/>
<gene>
    <name evidence="2" type="primary">Dgri\GH20132</name>
    <name evidence="2" type="ORF">Dgri_GH20132</name>
</gene>
<accession>B4J6T8</accession>
<dbReference type="eggNOG" id="ENOG502TDDS">
    <property type="taxonomic scope" value="Eukaryota"/>
</dbReference>
<proteinExistence type="predicted"/>
<dbReference type="InParanoid" id="B4J6T8"/>
<feature type="compositionally biased region" description="Low complexity" evidence="1">
    <location>
        <begin position="74"/>
        <end position="83"/>
    </location>
</feature>
<name>B4J6T8_DROGR</name>
<evidence type="ECO:0000256" key="1">
    <source>
        <dbReference type="SAM" id="MobiDB-lite"/>
    </source>
</evidence>
<protein>
    <submittedName>
        <fullName evidence="2">GH20132</fullName>
    </submittedName>
</protein>
<feature type="region of interest" description="Disordered" evidence="1">
    <location>
        <begin position="51"/>
        <end position="83"/>
    </location>
</feature>
<sequence length="83" mass="9366">MNGGGDNQLTVHYNHRPINRRLQMILQDLHIWQQPPVEYYNPIETLQGDPVDNGLMNAEGILPRSNTDVDDSGFESGSESDML</sequence>
<dbReference type="Proteomes" id="UP000001070">
    <property type="component" value="Unassembled WGS sequence"/>
</dbReference>
<dbReference type="HOGENOM" id="CLU_2515024_0_0_1"/>
<dbReference type="PhylomeDB" id="B4J6T8"/>
<dbReference type="EMBL" id="CH916367">
    <property type="protein sequence ID" value="EDW02019.1"/>
    <property type="molecule type" value="Genomic_DNA"/>
</dbReference>
<organism evidence="3">
    <name type="scientific">Drosophila grimshawi</name>
    <name type="common">Hawaiian fruit fly</name>
    <name type="synonym">Idiomyia grimshawi</name>
    <dbReference type="NCBI Taxonomy" id="7222"/>
    <lineage>
        <taxon>Eukaryota</taxon>
        <taxon>Metazoa</taxon>
        <taxon>Ecdysozoa</taxon>
        <taxon>Arthropoda</taxon>
        <taxon>Hexapoda</taxon>
        <taxon>Insecta</taxon>
        <taxon>Pterygota</taxon>
        <taxon>Neoptera</taxon>
        <taxon>Endopterygota</taxon>
        <taxon>Diptera</taxon>
        <taxon>Brachycera</taxon>
        <taxon>Muscomorpha</taxon>
        <taxon>Ephydroidea</taxon>
        <taxon>Drosophilidae</taxon>
        <taxon>Drosophila</taxon>
        <taxon>Hawaiian Drosophila</taxon>
    </lineage>
</organism>
<reference evidence="2 3" key="1">
    <citation type="journal article" date="2007" name="Nature">
        <title>Evolution of genes and genomes on the Drosophila phylogeny.</title>
        <authorList>
            <consortium name="Drosophila 12 Genomes Consortium"/>
            <person name="Clark A.G."/>
            <person name="Eisen M.B."/>
            <person name="Smith D.R."/>
            <person name="Bergman C.M."/>
            <person name="Oliver B."/>
            <person name="Markow T.A."/>
            <person name="Kaufman T.C."/>
            <person name="Kellis M."/>
            <person name="Gelbart W."/>
            <person name="Iyer V.N."/>
            <person name="Pollard D.A."/>
            <person name="Sackton T.B."/>
            <person name="Larracuente A.M."/>
            <person name="Singh N.D."/>
            <person name="Abad J.P."/>
            <person name="Abt D.N."/>
            <person name="Adryan B."/>
            <person name="Aguade M."/>
            <person name="Akashi H."/>
            <person name="Anderson W.W."/>
            <person name="Aquadro C.F."/>
            <person name="Ardell D.H."/>
            <person name="Arguello R."/>
            <person name="Artieri C.G."/>
            <person name="Barbash D.A."/>
            <person name="Barker D."/>
            <person name="Barsanti P."/>
            <person name="Batterham P."/>
            <person name="Batzoglou S."/>
            <person name="Begun D."/>
            <person name="Bhutkar A."/>
            <person name="Blanco E."/>
            <person name="Bosak S.A."/>
            <person name="Bradley R.K."/>
            <person name="Brand A.D."/>
            <person name="Brent M.R."/>
            <person name="Brooks A.N."/>
            <person name="Brown R.H."/>
            <person name="Butlin R.K."/>
            <person name="Caggese C."/>
            <person name="Calvi B.R."/>
            <person name="Bernardo de Carvalho A."/>
            <person name="Caspi A."/>
            <person name="Castrezana S."/>
            <person name="Celniker S.E."/>
            <person name="Chang J.L."/>
            <person name="Chapple C."/>
            <person name="Chatterji S."/>
            <person name="Chinwalla A."/>
            <person name="Civetta A."/>
            <person name="Clifton S.W."/>
            <person name="Comeron J.M."/>
            <person name="Costello J.C."/>
            <person name="Coyne J.A."/>
            <person name="Daub J."/>
            <person name="David R.G."/>
            <person name="Delcher A.L."/>
            <person name="Delehaunty K."/>
            <person name="Do C.B."/>
            <person name="Ebling H."/>
            <person name="Edwards K."/>
            <person name="Eickbush T."/>
            <person name="Evans J.D."/>
            <person name="Filipski A."/>
            <person name="Findeiss S."/>
            <person name="Freyhult E."/>
            <person name="Fulton L."/>
            <person name="Fulton R."/>
            <person name="Garcia A.C."/>
            <person name="Gardiner A."/>
            <person name="Garfield D.A."/>
            <person name="Garvin B.E."/>
            <person name="Gibson G."/>
            <person name="Gilbert D."/>
            <person name="Gnerre S."/>
            <person name="Godfrey J."/>
            <person name="Good R."/>
            <person name="Gotea V."/>
            <person name="Gravely B."/>
            <person name="Greenberg A.J."/>
            <person name="Griffiths-Jones S."/>
            <person name="Gross S."/>
            <person name="Guigo R."/>
            <person name="Gustafson E.A."/>
            <person name="Haerty W."/>
            <person name="Hahn M.W."/>
            <person name="Halligan D.L."/>
            <person name="Halpern A.L."/>
            <person name="Halter G.M."/>
            <person name="Han M.V."/>
            <person name="Heger A."/>
            <person name="Hillier L."/>
            <person name="Hinrichs A.S."/>
            <person name="Holmes I."/>
            <person name="Hoskins R.A."/>
            <person name="Hubisz M.J."/>
            <person name="Hultmark D."/>
            <person name="Huntley M.A."/>
            <person name="Jaffe D.B."/>
            <person name="Jagadeeshan S."/>
            <person name="Jeck W.R."/>
            <person name="Johnson J."/>
            <person name="Jones C.D."/>
            <person name="Jordan W.C."/>
            <person name="Karpen G.H."/>
            <person name="Kataoka E."/>
            <person name="Keightley P.D."/>
            <person name="Kheradpour P."/>
            <person name="Kirkness E.F."/>
            <person name="Koerich L.B."/>
            <person name="Kristiansen K."/>
            <person name="Kudrna D."/>
            <person name="Kulathinal R.J."/>
            <person name="Kumar S."/>
            <person name="Kwok R."/>
            <person name="Lander E."/>
            <person name="Langley C.H."/>
            <person name="Lapoint R."/>
            <person name="Lazzaro B.P."/>
            <person name="Lee S.J."/>
            <person name="Levesque L."/>
            <person name="Li R."/>
            <person name="Lin C.F."/>
            <person name="Lin M.F."/>
            <person name="Lindblad-Toh K."/>
            <person name="Llopart A."/>
            <person name="Long M."/>
            <person name="Low L."/>
            <person name="Lozovsky E."/>
            <person name="Lu J."/>
            <person name="Luo M."/>
            <person name="Machado C.A."/>
            <person name="Makalowski W."/>
            <person name="Marzo M."/>
            <person name="Matsuda M."/>
            <person name="Matzkin L."/>
            <person name="McAllister B."/>
            <person name="McBride C.S."/>
            <person name="McKernan B."/>
            <person name="McKernan K."/>
            <person name="Mendez-Lago M."/>
            <person name="Minx P."/>
            <person name="Mollenhauer M.U."/>
            <person name="Montooth K."/>
            <person name="Mount S.M."/>
            <person name="Mu X."/>
            <person name="Myers E."/>
            <person name="Negre B."/>
            <person name="Newfeld S."/>
            <person name="Nielsen R."/>
            <person name="Noor M.A."/>
            <person name="O'Grady P."/>
            <person name="Pachter L."/>
            <person name="Papaceit M."/>
            <person name="Parisi M.J."/>
            <person name="Parisi M."/>
            <person name="Parts L."/>
            <person name="Pedersen J.S."/>
            <person name="Pesole G."/>
            <person name="Phillippy A.M."/>
            <person name="Ponting C.P."/>
            <person name="Pop M."/>
            <person name="Porcelli D."/>
            <person name="Powell J.R."/>
            <person name="Prohaska S."/>
            <person name="Pruitt K."/>
            <person name="Puig M."/>
            <person name="Quesneville H."/>
            <person name="Ram K.R."/>
            <person name="Rand D."/>
            <person name="Rasmussen M.D."/>
            <person name="Reed L.K."/>
            <person name="Reenan R."/>
            <person name="Reily A."/>
            <person name="Remington K.A."/>
            <person name="Rieger T.T."/>
            <person name="Ritchie M.G."/>
            <person name="Robin C."/>
            <person name="Rogers Y.H."/>
            <person name="Rohde C."/>
            <person name="Rozas J."/>
            <person name="Rubenfield M.J."/>
            <person name="Ruiz A."/>
            <person name="Russo S."/>
            <person name="Salzberg S.L."/>
            <person name="Sanchez-Gracia A."/>
            <person name="Saranga D.J."/>
            <person name="Sato H."/>
            <person name="Schaeffer S.W."/>
            <person name="Schatz M.C."/>
            <person name="Schlenke T."/>
            <person name="Schwartz R."/>
            <person name="Segarra C."/>
            <person name="Singh R.S."/>
            <person name="Sirot L."/>
            <person name="Sirota M."/>
            <person name="Sisneros N.B."/>
            <person name="Smith C.D."/>
            <person name="Smith T.F."/>
            <person name="Spieth J."/>
            <person name="Stage D.E."/>
            <person name="Stark A."/>
            <person name="Stephan W."/>
            <person name="Strausberg R.L."/>
            <person name="Strempel S."/>
            <person name="Sturgill D."/>
            <person name="Sutton G."/>
            <person name="Sutton G.G."/>
            <person name="Tao W."/>
            <person name="Teichmann S."/>
            <person name="Tobari Y.N."/>
            <person name="Tomimura Y."/>
            <person name="Tsolas J.M."/>
            <person name="Valente V.L."/>
            <person name="Venter E."/>
            <person name="Venter J.C."/>
            <person name="Vicario S."/>
            <person name="Vieira F.G."/>
            <person name="Vilella A.J."/>
            <person name="Villasante A."/>
            <person name="Walenz B."/>
            <person name="Wang J."/>
            <person name="Wasserman M."/>
            <person name="Watts T."/>
            <person name="Wilson D."/>
            <person name="Wilson R.K."/>
            <person name="Wing R.A."/>
            <person name="Wolfner M.F."/>
            <person name="Wong A."/>
            <person name="Wong G.K."/>
            <person name="Wu C.I."/>
            <person name="Wu G."/>
            <person name="Yamamoto D."/>
            <person name="Yang H.P."/>
            <person name="Yang S.P."/>
            <person name="Yorke J.A."/>
            <person name="Yoshida K."/>
            <person name="Zdobnov E."/>
            <person name="Zhang P."/>
            <person name="Zhang Y."/>
            <person name="Zimin A.V."/>
            <person name="Baldwin J."/>
            <person name="Abdouelleil A."/>
            <person name="Abdulkadir J."/>
            <person name="Abebe A."/>
            <person name="Abera B."/>
            <person name="Abreu J."/>
            <person name="Acer S.C."/>
            <person name="Aftuck L."/>
            <person name="Alexander A."/>
            <person name="An P."/>
            <person name="Anderson E."/>
            <person name="Anderson S."/>
            <person name="Arachi H."/>
            <person name="Azer M."/>
            <person name="Bachantsang P."/>
            <person name="Barry A."/>
            <person name="Bayul T."/>
            <person name="Berlin A."/>
            <person name="Bessette D."/>
            <person name="Bloom T."/>
            <person name="Blye J."/>
            <person name="Boguslavskiy L."/>
            <person name="Bonnet C."/>
            <person name="Boukhgalter B."/>
            <person name="Bourzgui I."/>
            <person name="Brown A."/>
            <person name="Cahill P."/>
            <person name="Channer S."/>
            <person name="Cheshatsang Y."/>
            <person name="Chuda L."/>
            <person name="Citroen M."/>
            <person name="Collymore A."/>
            <person name="Cooke P."/>
            <person name="Costello M."/>
            <person name="D'Aco K."/>
            <person name="Daza R."/>
            <person name="De Haan G."/>
            <person name="DeGray S."/>
            <person name="DeMaso C."/>
            <person name="Dhargay N."/>
            <person name="Dooley K."/>
            <person name="Dooley E."/>
            <person name="Doricent M."/>
            <person name="Dorje P."/>
            <person name="Dorjee K."/>
            <person name="Dupes A."/>
            <person name="Elong R."/>
            <person name="Falk J."/>
            <person name="Farina A."/>
            <person name="Faro S."/>
            <person name="Ferguson D."/>
            <person name="Fisher S."/>
            <person name="Foley C.D."/>
            <person name="Franke A."/>
            <person name="Friedrich D."/>
            <person name="Gadbois L."/>
            <person name="Gearin G."/>
            <person name="Gearin C.R."/>
            <person name="Giannoukos G."/>
            <person name="Goode T."/>
            <person name="Graham J."/>
            <person name="Grandbois E."/>
            <person name="Grewal S."/>
            <person name="Gyaltsen K."/>
            <person name="Hafez N."/>
            <person name="Hagos B."/>
            <person name="Hall J."/>
            <person name="Henson C."/>
            <person name="Hollinger A."/>
            <person name="Honan T."/>
            <person name="Huard M.D."/>
            <person name="Hughes L."/>
            <person name="Hurhula B."/>
            <person name="Husby M.E."/>
            <person name="Kamat A."/>
            <person name="Kanga B."/>
            <person name="Kashin S."/>
            <person name="Khazanovich D."/>
            <person name="Kisner P."/>
            <person name="Lance K."/>
            <person name="Lara M."/>
            <person name="Lee W."/>
            <person name="Lennon N."/>
            <person name="Letendre F."/>
            <person name="LeVine R."/>
            <person name="Lipovsky A."/>
            <person name="Liu X."/>
            <person name="Liu J."/>
            <person name="Liu S."/>
            <person name="Lokyitsang T."/>
            <person name="Lokyitsang Y."/>
            <person name="Lubonja R."/>
            <person name="Lui A."/>
            <person name="MacDonald P."/>
            <person name="Magnisalis V."/>
            <person name="Maru K."/>
            <person name="Matthews C."/>
            <person name="McCusker W."/>
            <person name="McDonough S."/>
            <person name="Mehta T."/>
            <person name="Meldrim J."/>
            <person name="Meneus L."/>
            <person name="Mihai O."/>
            <person name="Mihalev A."/>
            <person name="Mihova T."/>
            <person name="Mittelman R."/>
            <person name="Mlenga V."/>
            <person name="Montmayeur A."/>
            <person name="Mulrain L."/>
            <person name="Navidi A."/>
            <person name="Naylor J."/>
            <person name="Negash T."/>
            <person name="Nguyen T."/>
            <person name="Nguyen N."/>
            <person name="Nicol R."/>
            <person name="Norbu C."/>
            <person name="Norbu N."/>
            <person name="Novod N."/>
            <person name="O'Neill B."/>
            <person name="Osman S."/>
            <person name="Markiewicz E."/>
            <person name="Oyono O.L."/>
            <person name="Patti C."/>
            <person name="Phunkhang P."/>
            <person name="Pierre F."/>
            <person name="Priest M."/>
            <person name="Raghuraman S."/>
            <person name="Rege F."/>
            <person name="Reyes R."/>
            <person name="Rise C."/>
            <person name="Rogov P."/>
            <person name="Ross K."/>
            <person name="Ryan E."/>
            <person name="Settipalli S."/>
            <person name="Shea T."/>
            <person name="Sherpa N."/>
            <person name="Shi L."/>
            <person name="Shih D."/>
            <person name="Sparrow T."/>
            <person name="Spaulding J."/>
            <person name="Stalker J."/>
            <person name="Stange-Thomann N."/>
            <person name="Stavropoulos S."/>
            <person name="Stone C."/>
            <person name="Strader C."/>
            <person name="Tesfaye S."/>
            <person name="Thomson T."/>
            <person name="Thoulutsang Y."/>
            <person name="Thoulutsang D."/>
            <person name="Topham K."/>
            <person name="Topping I."/>
            <person name="Tsamla T."/>
            <person name="Vassiliev H."/>
            <person name="Vo A."/>
            <person name="Wangchuk T."/>
            <person name="Wangdi T."/>
            <person name="Weiand M."/>
            <person name="Wilkinson J."/>
            <person name="Wilson A."/>
            <person name="Yadav S."/>
            <person name="Young G."/>
            <person name="Yu Q."/>
            <person name="Zembek L."/>
            <person name="Zhong D."/>
            <person name="Zimmer A."/>
            <person name="Zwirko Z."/>
            <person name="Jaffe D.B."/>
            <person name="Alvarez P."/>
            <person name="Brockman W."/>
            <person name="Butler J."/>
            <person name="Chin C."/>
            <person name="Gnerre S."/>
            <person name="Grabherr M."/>
            <person name="Kleber M."/>
            <person name="Mauceli E."/>
            <person name="MacCallum I."/>
        </authorList>
    </citation>
    <scope>NUCLEOTIDE SEQUENCE [LARGE SCALE GENOMIC DNA]</scope>
    <source>
        <strain evidence="3">Tucson 15287-2541.00</strain>
    </source>
</reference>
<evidence type="ECO:0000313" key="2">
    <source>
        <dbReference type="EMBL" id="EDW02019.1"/>
    </source>
</evidence>
<dbReference type="OMA" id="PMRMETE"/>
<evidence type="ECO:0000313" key="3">
    <source>
        <dbReference type="Proteomes" id="UP000001070"/>
    </source>
</evidence>
<keyword evidence="3" id="KW-1185">Reference proteome</keyword>